<evidence type="ECO:0000256" key="2">
    <source>
        <dbReference type="ARBA" id="ARBA00012393"/>
    </source>
</evidence>
<dbReference type="AlphaFoldDB" id="A0A454C9X3"/>
<dbReference type="InterPro" id="IPR014729">
    <property type="entry name" value="Rossmann-like_a/b/a_fold"/>
</dbReference>
<evidence type="ECO:0000256" key="8">
    <source>
        <dbReference type="ARBA" id="ARBA00022827"/>
    </source>
</evidence>
<dbReference type="OrthoDB" id="9803667at2"/>
<evidence type="ECO:0000313" key="13">
    <source>
        <dbReference type="Proteomes" id="UP000029712"/>
    </source>
</evidence>
<reference evidence="12 13" key="2">
    <citation type="submission" date="2018-10" db="EMBL/GenBank/DDBJ databases">
        <title>Detection and isolation of Mycoplasma hominis as a predominant microorganism from pelvic cavity of patient with salpingitis and tubo-ovarian abscess.</title>
        <authorList>
            <person name="Guschin A.E."/>
            <person name="Khayrullina G.A."/>
            <person name="Rakovskaya I.V."/>
            <person name="Shelenkov A.A."/>
            <person name="Shagin D.A."/>
        </authorList>
    </citation>
    <scope>NUCLEOTIDE SEQUENCE [LARGE SCALE GENOMIC DNA]</scope>
    <source>
        <strain evidence="13">TOA</strain>
    </source>
</reference>
<keyword evidence="8" id="KW-0274">FAD</keyword>
<evidence type="ECO:0000256" key="7">
    <source>
        <dbReference type="ARBA" id="ARBA00022741"/>
    </source>
</evidence>
<dbReference type="GO" id="GO:0005524">
    <property type="term" value="F:ATP binding"/>
    <property type="evidence" value="ECO:0007669"/>
    <property type="project" value="UniProtKB-KW"/>
</dbReference>
<keyword evidence="5" id="KW-0808">Transferase</keyword>
<evidence type="ECO:0000256" key="5">
    <source>
        <dbReference type="ARBA" id="ARBA00022679"/>
    </source>
</evidence>
<dbReference type="Proteomes" id="UP000029712">
    <property type="component" value="Chromosome"/>
</dbReference>
<protein>
    <recommendedName>
        <fullName evidence="2">FAD synthase</fullName>
        <ecNumber evidence="2">2.7.7.2</ecNumber>
    </recommendedName>
</protein>
<dbReference type="GO" id="GO:0009231">
    <property type="term" value="P:riboflavin biosynthetic process"/>
    <property type="evidence" value="ECO:0007669"/>
    <property type="project" value="InterPro"/>
</dbReference>
<keyword evidence="7" id="KW-0547">Nucleotide-binding</keyword>
<evidence type="ECO:0000256" key="6">
    <source>
        <dbReference type="ARBA" id="ARBA00022695"/>
    </source>
</evidence>
<name>A0A454C9X3_METHO</name>
<evidence type="ECO:0000256" key="1">
    <source>
        <dbReference type="ARBA" id="ARBA00004726"/>
    </source>
</evidence>
<proteinExistence type="predicted"/>
<dbReference type="EC" id="2.7.7.2" evidence="2"/>
<dbReference type="Gene3D" id="3.40.50.620">
    <property type="entry name" value="HUPs"/>
    <property type="match status" value="1"/>
</dbReference>
<dbReference type="GO" id="GO:0003919">
    <property type="term" value="F:FMN adenylyltransferase activity"/>
    <property type="evidence" value="ECO:0007669"/>
    <property type="project" value="UniProtKB-EC"/>
</dbReference>
<dbReference type="UniPathway" id="UPA00277">
    <property type="reaction ID" value="UER00407"/>
</dbReference>
<dbReference type="SUPFAM" id="SSF52374">
    <property type="entry name" value="Nucleotidylyl transferase"/>
    <property type="match status" value="1"/>
</dbReference>
<keyword evidence="4" id="KW-0288">FMN</keyword>
<dbReference type="RefSeq" id="WP_036438537.1">
    <property type="nucleotide sequence ID" value="NZ_CP033021.1"/>
</dbReference>
<feature type="domain" description="FAD synthetase" evidence="11">
    <location>
        <begin position="15"/>
        <end position="158"/>
    </location>
</feature>
<dbReference type="GO" id="GO:0006747">
    <property type="term" value="P:FAD biosynthetic process"/>
    <property type="evidence" value="ECO:0007669"/>
    <property type="project" value="UniProtKB-UniPathway"/>
</dbReference>
<comment type="pathway">
    <text evidence="1">Cofactor biosynthesis; FAD biosynthesis; FAD from FMN: step 1/1.</text>
</comment>
<gene>
    <name evidence="12" type="ORF">KN71_001590</name>
</gene>
<keyword evidence="9" id="KW-0067">ATP-binding</keyword>
<evidence type="ECO:0000256" key="10">
    <source>
        <dbReference type="ARBA" id="ARBA00049494"/>
    </source>
</evidence>
<accession>A0A454C9X3</accession>
<evidence type="ECO:0000256" key="4">
    <source>
        <dbReference type="ARBA" id="ARBA00022643"/>
    </source>
</evidence>
<sequence>MQVFDWDFKAKLNINEPLTICLGSFETLHLGHNELFKIAKDLKQSYPDQKLAIMMFKNPVKNSQVLTKKAMQPKTRLYTLAMLGFDYVFLVDVNQTILNCSYSDFIQGLKINNVKNVVCGQDFRFGFNREGNIDKLKKYFNVYVANELKVNKQKISSTIINEFIEEGNINGLNKLLIGKYSIIVNSQKFNFKYPEHLNQLKAGIYIANVVWNNIEYHGLIFINKNQFDSNNNLQENNIIYLFDIDYFISKYQELYIEFLQCIRHINNNSENQISTNDIEIGKKYFISKEKMNS</sequence>
<organism evidence="12 13">
    <name type="scientific">Metamycoplasma hominis</name>
    <name type="common">Mycoplasma hominis</name>
    <dbReference type="NCBI Taxonomy" id="2098"/>
    <lineage>
        <taxon>Bacteria</taxon>
        <taxon>Bacillati</taxon>
        <taxon>Mycoplasmatota</taxon>
        <taxon>Mycoplasmoidales</taxon>
        <taxon>Metamycoplasmataceae</taxon>
        <taxon>Metamycoplasma</taxon>
    </lineage>
</organism>
<evidence type="ECO:0000313" key="12">
    <source>
        <dbReference type="EMBL" id="AYN65383.1"/>
    </source>
</evidence>
<keyword evidence="3" id="KW-0285">Flavoprotein</keyword>
<evidence type="ECO:0000256" key="3">
    <source>
        <dbReference type="ARBA" id="ARBA00022630"/>
    </source>
</evidence>
<keyword evidence="6" id="KW-0548">Nucleotidyltransferase</keyword>
<comment type="catalytic activity">
    <reaction evidence="10">
        <text>FMN + ATP + H(+) = FAD + diphosphate</text>
        <dbReference type="Rhea" id="RHEA:17237"/>
        <dbReference type="ChEBI" id="CHEBI:15378"/>
        <dbReference type="ChEBI" id="CHEBI:30616"/>
        <dbReference type="ChEBI" id="CHEBI:33019"/>
        <dbReference type="ChEBI" id="CHEBI:57692"/>
        <dbReference type="ChEBI" id="CHEBI:58210"/>
        <dbReference type="EC" id="2.7.7.2"/>
    </reaction>
</comment>
<dbReference type="InterPro" id="IPR015864">
    <property type="entry name" value="FAD_synthase"/>
</dbReference>
<dbReference type="NCBIfam" id="NF005518">
    <property type="entry name" value="PRK07143.1"/>
    <property type="match status" value="1"/>
</dbReference>
<evidence type="ECO:0000259" key="11">
    <source>
        <dbReference type="Pfam" id="PF06574"/>
    </source>
</evidence>
<evidence type="ECO:0000256" key="9">
    <source>
        <dbReference type="ARBA" id="ARBA00022840"/>
    </source>
</evidence>
<dbReference type="NCBIfam" id="NF045965">
    <property type="entry name" value="RibF_rel"/>
    <property type="match status" value="1"/>
</dbReference>
<dbReference type="Pfam" id="PF06574">
    <property type="entry name" value="FAD_syn"/>
    <property type="match status" value="1"/>
</dbReference>
<reference evidence="12 13" key="1">
    <citation type="submission" date="2014-08" db="EMBL/GenBank/DDBJ databases">
        <authorList>
            <person name="Kuleshov K."/>
            <person name="Dedkov V."/>
            <person name="Markelov M."/>
            <person name="Pimkina E."/>
        </authorList>
    </citation>
    <scope>NUCLEOTIDE SEQUENCE [LARGE SCALE GENOMIC DNA]</scope>
    <source>
        <strain evidence="13">TOA</strain>
    </source>
</reference>
<dbReference type="EMBL" id="CP033021">
    <property type="protein sequence ID" value="AYN65383.1"/>
    <property type="molecule type" value="Genomic_DNA"/>
</dbReference>